<dbReference type="OrthoDB" id="6398618at2"/>
<evidence type="ECO:0000313" key="3">
    <source>
        <dbReference type="EMBL" id="SDJ83152.1"/>
    </source>
</evidence>
<keyword evidence="4" id="KW-1185">Reference proteome</keyword>
<dbReference type="InterPro" id="IPR025251">
    <property type="entry name" value="DUF4213"/>
</dbReference>
<dbReference type="AlphaFoldDB" id="A0A1G8WXN9"/>
<feature type="domain" description="DUF4213" evidence="2">
    <location>
        <begin position="37"/>
        <end position="102"/>
    </location>
</feature>
<dbReference type="Pfam" id="PF04016">
    <property type="entry name" value="DUF364"/>
    <property type="match status" value="1"/>
</dbReference>
<gene>
    <name evidence="3" type="ORF">SAMN04488540_11432</name>
</gene>
<dbReference type="InterPro" id="IPR007161">
    <property type="entry name" value="DUF364"/>
</dbReference>
<protein>
    <submittedName>
        <fullName evidence="3">Uncharacterized conserved protein, contains DUF4213 and DUF364 domains</fullName>
    </submittedName>
</protein>
<reference evidence="4" key="1">
    <citation type="submission" date="2016-10" db="EMBL/GenBank/DDBJ databases">
        <authorList>
            <person name="Varghese N."/>
            <person name="Submissions S."/>
        </authorList>
    </citation>
    <scope>NUCLEOTIDE SEQUENCE [LARGE SCALE GENOMIC DNA]</scope>
    <source>
        <strain evidence="4">DSM 23317</strain>
    </source>
</reference>
<dbReference type="Gene3D" id="3.40.50.11590">
    <property type="match status" value="1"/>
</dbReference>
<dbReference type="Pfam" id="PF13938">
    <property type="entry name" value="DUF4213"/>
    <property type="match status" value="1"/>
</dbReference>
<evidence type="ECO:0000259" key="2">
    <source>
        <dbReference type="Pfam" id="PF13938"/>
    </source>
</evidence>
<evidence type="ECO:0000313" key="4">
    <source>
        <dbReference type="Proteomes" id="UP000199527"/>
    </source>
</evidence>
<proteinExistence type="predicted"/>
<accession>A0A1G8WXN9</accession>
<dbReference type="EMBL" id="FNEM01000014">
    <property type="protein sequence ID" value="SDJ83152.1"/>
    <property type="molecule type" value="Genomic_DNA"/>
</dbReference>
<dbReference type="RefSeq" id="WP_090366729.1">
    <property type="nucleotide sequence ID" value="NZ_FNEM01000014.1"/>
</dbReference>
<feature type="domain" description="Putative heavy-metal chelation" evidence="1">
    <location>
        <begin position="118"/>
        <end position="256"/>
    </location>
</feature>
<dbReference type="SUPFAM" id="SSF159713">
    <property type="entry name" value="Dhaf3308-like"/>
    <property type="match status" value="1"/>
</dbReference>
<dbReference type="Proteomes" id="UP000199527">
    <property type="component" value="Unassembled WGS sequence"/>
</dbReference>
<evidence type="ECO:0000259" key="1">
    <source>
        <dbReference type="Pfam" id="PF04016"/>
    </source>
</evidence>
<sequence>MEAIYHGVLHALGQQQPPAVKAIHIARNNLDANPSAKFGAVELTDGTIGLTYTKLGDALDQLQDASRYQHYCQQPITELAKLYLSNEPWQQVLGSGALNALSQWLLQQQEFQYPDAVDTLELLKIEAGDRVGMVGYFPPLVKTLTEQGTPVTVIELKPELAREDGPLKVTMDPSELQHCQKILITGTTVINHTLSSLLPHCRQAAQVALIGPSVGLLPQVLFDLGLTAIGGRVILDGPRFLERWQQGEKWKGAAQRYSLAQR</sequence>
<name>A0A1G8WXN9_9GAMM</name>
<organism evidence="3 4">
    <name type="scientific">Ferrimonas sediminum</name>
    <dbReference type="NCBI Taxonomy" id="718193"/>
    <lineage>
        <taxon>Bacteria</taxon>
        <taxon>Pseudomonadati</taxon>
        <taxon>Pseudomonadota</taxon>
        <taxon>Gammaproteobacteria</taxon>
        <taxon>Alteromonadales</taxon>
        <taxon>Ferrimonadaceae</taxon>
        <taxon>Ferrimonas</taxon>
    </lineage>
</organism>